<organism evidence="2 3">
    <name type="scientific">Eumeta variegata</name>
    <name type="common">Bagworm moth</name>
    <name type="synonym">Eumeta japonica</name>
    <dbReference type="NCBI Taxonomy" id="151549"/>
    <lineage>
        <taxon>Eukaryota</taxon>
        <taxon>Metazoa</taxon>
        <taxon>Ecdysozoa</taxon>
        <taxon>Arthropoda</taxon>
        <taxon>Hexapoda</taxon>
        <taxon>Insecta</taxon>
        <taxon>Pterygota</taxon>
        <taxon>Neoptera</taxon>
        <taxon>Endopterygota</taxon>
        <taxon>Lepidoptera</taxon>
        <taxon>Glossata</taxon>
        <taxon>Ditrysia</taxon>
        <taxon>Tineoidea</taxon>
        <taxon>Psychidae</taxon>
        <taxon>Oiketicinae</taxon>
        <taxon>Eumeta</taxon>
    </lineage>
</organism>
<comment type="caution">
    <text evidence="2">The sequence shown here is derived from an EMBL/GenBank/DDBJ whole genome shotgun (WGS) entry which is preliminary data.</text>
</comment>
<dbReference type="Proteomes" id="UP000299102">
    <property type="component" value="Unassembled WGS sequence"/>
</dbReference>
<reference evidence="2 3" key="1">
    <citation type="journal article" date="2019" name="Commun. Biol.">
        <title>The bagworm genome reveals a unique fibroin gene that provides high tensile strength.</title>
        <authorList>
            <person name="Kono N."/>
            <person name="Nakamura H."/>
            <person name="Ohtoshi R."/>
            <person name="Tomita M."/>
            <person name="Numata K."/>
            <person name="Arakawa K."/>
        </authorList>
    </citation>
    <scope>NUCLEOTIDE SEQUENCE [LARGE SCALE GENOMIC DNA]</scope>
</reference>
<protein>
    <submittedName>
        <fullName evidence="2">Uncharacterized protein</fullName>
    </submittedName>
</protein>
<gene>
    <name evidence="2" type="ORF">EVAR_78785_1</name>
</gene>
<feature type="chain" id="PRO_5020036804" evidence="1">
    <location>
        <begin position="17"/>
        <end position="143"/>
    </location>
</feature>
<evidence type="ECO:0000256" key="1">
    <source>
        <dbReference type="SAM" id="SignalP"/>
    </source>
</evidence>
<keyword evidence="1" id="KW-0732">Signal</keyword>
<dbReference type="AlphaFoldDB" id="A0A4C1T264"/>
<evidence type="ECO:0000313" key="3">
    <source>
        <dbReference type="Proteomes" id="UP000299102"/>
    </source>
</evidence>
<dbReference type="EMBL" id="BGZK01000030">
    <property type="protein sequence ID" value="GBP08306.1"/>
    <property type="molecule type" value="Genomic_DNA"/>
</dbReference>
<evidence type="ECO:0000313" key="2">
    <source>
        <dbReference type="EMBL" id="GBP08306.1"/>
    </source>
</evidence>
<feature type="signal peptide" evidence="1">
    <location>
        <begin position="1"/>
        <end position="16"/>
    </location>
</feature>
<proteinExistence type="predicted"/>
<sequence>MFVMLLVPALLTSTSIRPKCSVADDGPRRVVRARRPRSPGLTPDSLALALHLPQPLNVPPSLDPGFSQIRTRTDSRIRMESWTESEIEKEARIRFKSVTGTKIENGTGVENNCGGGIRIKSVTALSIKVLIFYNKSCPLPPAR</sequence>
<keyword evidence="3" id="KW-1185">Reference proteome</keyword>
<accession>A0A4C1T264</accession>
<name>A0A4C1T264_EUMVA</name>